<dbReference type="InterPro" id="IPR023198">
    <property type="entry name" value="PGP-like_dom2"/>
</dbReference>
<dbReference type="InterPro" id="IPR036412">
    <property type="entry name" value="HAD-like_sf"/>
</dbReference>
<comment type="caution">
    <text evidence="3">The sequence shown here is derived from an EMBL/GenBank/DDBJ whole genome shotgun (WGS) entry which is preliminary data.</text>
</comment>
<evidence type="ECO:0000313" key="3">
    <source>
        <dbReference type="EMBL" id="MBB3325689.1"/>
    </source>
</evidence>
<organism evidence="3 4">
    <name type="scientific">Microlunatus antarcticus</name>
    <dbReference type="NCBI Taxonomy" id="53388"/>
    <lineage>
        <taxon>Bacteria</taxon>
        <taxon>Bacillati</taxon>
        <taxon>Actinomycetota</taxon>
        <taxon>Actinomycetes</taxon>
        <taxon>Propionibacteriales</taxon>
        <taxon>Propionibacteriaceae</taxon>
        <taxon>Microlunatus</taxon>
    </lineage>
</organism>
<dbReference type="Gene3D" id="1.10.150.240">
    <property type="entry name" value="Putative phosphatase, domain 2"/>
    <property type="match status" value="1"/>
</dbReference>
<dbReference type="InterPro" id="IPR006439">
    <property type="entry name" value="HAD-SF_hydro_IA"/>
</dbReference>
<dbReference type="AlphaFoldDB" id="A0A7W5JSU0"/>
<dbReference type="SUPFAM" id="SSF56784">
    <property type="entry name" value="HAD-like"/>
    <property type="match status" value="1"/>
</dbReference>
<sequence>MPVPRPRALVFDVMGTVVDDVGGVREATVAALARRGDDEQAAIRVAAATATHLTELMRRVSSGDRPWASHRDLRAEAVRAAVSEVGLAPLDGGLVAQLVDVVETFKPWPDSAAGLDRLRTHRLVVALSNADPDELAFLSLTGGLAWHLALSTRPSQAFKPDPRAYEVAIDTLDLRPGQVMMVAAHVWDLRGAARLGLQTCYVQRPDEGPPPEDEFDLVVSDLLELADALGAPAR</sequence>
<dbReference type="Proteomes" id="UP000565572">
    <property type="component" value="Unassembled WGS sequence"/>
</dbReference>
<evidence type="ECO:0000256" key="1">
    <source>
        <dbReference type="ARBA" id="ARBA00008106"/>
    </source>
</evidence>
<dbReference type="EMBL" id="JACHZG010000001">
    <property type="protein sequence ID" value="MBB3325689.1"/>
    <property type="molecule type" value="Genomic_DNA"/>
</dbReference>
<dbReference type="PANTHER" id="PTHR43316">
    <property type="entry name" value="HYDROLASE, HALOACID DELAHOGENASE-RELATED"/>
    <property type="match status" value="1"/>
</dbReference>
<dbReference type="Gene3D" id="3.40.50.1000">
    <property type="entry name" value="HAD superfamily/HAD-like"/>
    <property type="match status" value="1"/>
</dbReference>
<dbReference type="GO" id="GO:0018784">
    <property type="term" value="F:(S)-2-haloacid dehalogenase activity"/>
    <property type="evidence" value="ECO:0007669"/>
    <property type="project" value="UniProtKB-EC"/>
</dbReference>
<dbReference type="PANTHER" id="PTHR43316:SF3">
    <property type="entry name" value="HALOACID DEHALOGENASE, TYPE II (AFU_ORTHOLOGUE AFUA_2G07750)-RELATED"/>
    <property type="match status" value="1"/>
</dbReference>
<protein>
    <submittedName>
        <fullName evidence="3">2-haloacid dehalogenase</fullName>
        <ecNumber evidence="3">3.8.1.2</ecNumber>
    </submittedName>
</protein>
<dbReference type="NCBIfam" id="TIGR01493">
    <property type="entry name" value="HAD-SF-IA-v2"/>
    <property type="match status" value="1"/>
</dbReference>
<evidence type="ECO:0000313" key="4">
    <source>
        <dbReference type="Proteomes" id="UP000565572"/>
    </source>
</evidence>
<dbReference type="SFLD" id="SFLDS00003">
    <property type="entry name" value="Haloacid_Dehalogenase"/>
    <property type="match status" value="1"/>
</dbReference>
<gene>
    <name evidence="3" type="ORF">FHX39_000633</name>
</gene>
<keyword evidence="4" id="KW-1185">Reference proteome</keyword>
<dbReference type="Pfam" id="PF00702">
    <property type="entry name" value="Hydrolase"/>
    <property type="match status" value="1"/>
</dbReference>
<dbReference type="InterPro" id="IPR023214">
    <property type="entry name" value="HAD_sf"/>
</dbReference>
<dbReference type="RefSeq" id="WP_183336745.1">
    <property type="nucleotide sequence ID" value="NZ_JACHZG010000001.1"/>
</dbReference>
<dbReference type="InterPro" id="IPR051540">
    <property type="entry name" value="S-2-haloacid_dehalogenase"/>
</dbReference>
<dbReference type="PRINTS" id="PR00413">
    <property type="entry name" value="HADHALOGNASE"/>
</dbReference>
<dbReference type="SFLD" id="SFLDG01129">
    <property type="entry name" value="C1.5:_HAD__Beta-PGM__Phosphata"/>
    <property type="match status" value="1"/>
</dbReference>
<name>A0A7W5JSU0_9ACTN</name>
<dbReference type="EC" id="3.8.1.2" evidence="3"/>
<dbReference type="InterPro" id="IPR006328">
    <property type="entry name" value="2-HAD"/>
</dbReference>
<proteinExistence type="inferred from homology"/>
<dbReference type="NCBIfam" id="TIGR01428">
    <property type="entry name" value="HAD_type_II"/>
    <property type="match status" value="1"/>
</dbReference>
<reference evidence="3 4" key="1">
    <citation type="submission" date="2020-08" db="EMBL/GenBank/DDBJ databases">
        <title>Sequencing the genomes of 1000 actinobacteria strains.</title>
        <authorList>
            <person name="Klenk H.-P."/>
        </authorList>
    </citation>
    <scope>NUCLEOTIDE SEQUENCE [LARGE SCALE GENOMIC DNA]</scope>
    <source>
        <strain evidence="3 4">DSM 11053</strain>
    </source>
</reference>
<accession>A0A7W5JSU0</accession>
<keyword evidence="2 3" id="KW-0378">Hydrolase</keyword>
<comment type="similarity">
    <text evidence="1">Belongs to the HAD-like hydrolase superfamily. S-2-haloalkanoic acid dehalogenase family.</text>
</comment>
<evidence type="ECO:0000256" key="2">
    <source>
        <dbReference type="ARBA" id="ARBA00022801"/>
    </source>
</evidence>